<dbReference type="EC" id="2.1.1.72" evidence="2 7"/>
<dbReference type="GO" id="GO:0006298">
    <property type="term" value="P:mismatch repair"/>
    <property type="evidence" value="ECO:0007669"/>
    <property type="project" value="TreeGrafter"/>
</dbReference>
<name>A0AAX1EI63_9GAMM</name>
<dbReference type="GO" id="GO:0032259">
    <property type="term" value="P:methylation"/>
    <property type="evidence" value="ECO:0007669"/>
    <property type="project" value="UniProtKB-KW"/>
</dbReference>
<dbReference type="REBASE" id="310365">
    <property type="entry name" value="M.Lis4011ORF11265P"/>
</dbReference>
<evidence type="ECO:0000256" key="4">
    <source>
        <dbReference type="ARBA" id="ARBA00022679"/>
    </source>
</evidence>
<dbReference type="PIRSF" id="PIRSF000398">
    <property type="entry name" value="M_m6A_EcoRV"/>
    <property type="match status" value="1"/>
</dbReference>
<dbReference type="GO" id="GO:0043565">
    <property type="term" value="F:sequence-specific DNA binding"/>
    <property type="evidence" value="ECO:0007669"/>
    <property type="project" value="TreeGrafter"/>
</dbReference>
<organism evidence="8 9">
    <name type="scientific">Legionella israelensis</name>
    <dbReference type="NCBI Taxonomy" id="454"/>
    <lineage>
        <taxon>Bacteria</taxon>
        <taxon>Pseudomonadati</taxon>
        <taxon>Pseudomonadota</taxon>
        <taxon>Gammaproteobacteria</taxon>
        <taxon>Legionellales</taxon>
        <taxon>Legionellaceae</taxon>
        <taxon>Legionella</taxon>
    </lineage>
</organism>
<dbReference type="InterPro" id="IPR012327">
    <property type="entry name" value="MeTrfase_D12"/>
</dbReference>
<dbReference type="InterPro" id="IPR002052">
    <property type="entry name" value="DNA_methylase_N6_adenine_CS"/>
</dbReference>
<proteinExistence type="inferred from homology"/>
<dbReference type="InterPro" id="IPR029063">
    <property type="entry name" value="SAM-dependent_MTases_sf"/>
</dbReference>
<dbReference type="RefSeq" id="WP_058500854.1">
    <property type="nucleotide sequence ID" value="NZ_CAAAJA010000028.1"/>
</dbReference>
<dbReference type="Gene3D" id="1.10.1020.10">
    <property type="entry name" value="Adenine-specific Methyltransferase, Domain 2"/>
    <property type="match status" value="1"/>
</dbReference>
<dbReference type="PANTHER" id="PTHR30481">
    <property type="entry name" value="DNA ADENINE METHYLASE"/>
    <property type="match status" value="1"/>
</dbReference>
<reference evidence="8 9" key="1">
    <citation type="submission" date="2019-03" db="EMBL/GenBank/DDBJ databases">
        <title>Diverse conjugative elements silence natural transformation in Legionella species.</title>
        <authorList>
            <person name="Durieux I."/>
            <person name="Ginevra C."/>
            <person name="Attaiech L."/>
            <person name="Picq K."/>
            <person name="Juan P.A."/>
            <person name="Jarraud S."/>
            <person name="Charpentier X."/>
        </authorList>
    </citation>
    <scope>NUCLEOTIDE SEQUENCE [LARGE SCALE GENOMIC DNA]</scope>
    <source>
        <strain evidence="8 9">HL-0427-4011</strain>
    </source>
</reference>
<dbReference type="PRINTS" id="PR00505">
    <property type="entry name" value="D12N6MTFRASE"/>
</dbReference>
<evidence type="ECO:0000256" key="1">
    <source>
        <dbReference type="ARBA" id="ARBA00006594"/>
    </source>
</evidence>
<dbReference type="SUPFAM" id="SSF53335">
    <property type="entry name" value="S-adenosyl-L-methionine-dependent methyltransferases"/>
    <property type="match status" value="1"/>
</dbReference>
<dbReference type="GO" id="GO:1904047">
    <property type="term" value="F:S-adenosyl-L-methionine binding"/>
    <property type="evidence" value="ECO:0007669"/>
    <property type="project" value="TreeGrafter"/>
</dbReference>
<protein>
    <recommendedName>
        <fullName evidence="2 7">Site-specific DNA-methyltransferase (adenine-specific)</fullName>
        <ecNumber evidence="2 7">2.1.1.72</ecNumber>
    </recommendedName>
</protein>
<evidence type="ECO:0000256" key="2">
    <source>
        <dbReference type="ARBA" id="ARBA00011900"/>
    </source>
</evidence>
<keyword evidence="3 7" id="KW-0489">Methyltransferase</keyword>
<dbReference type="Pfam" id="PF02086">
    <property type="entry name" value="MethyltransfD12"/>
    <property type="match status" value="1"/>
</dbReference>
<dbReference type="InterPro" id="IPR012263">
    <property type="entry name" value="M_m6A_EcoRV"/>
</dbReference>
<evidence type="ECO:0000256" key="6">
    <source>
        <dbReference type="ARBA" id="ARBA00047942"/>
    </source>
</evidence>
<dbReference type="EMBL" id="CP038254">
    <property type="protein sequence ID" value="QBR84881.1"/>
    <property type="molecule type" value="Genomic_DNA"/>
</dbReference>
<evidence type="ECO:0000313" key="9">
    <source>
        <dbReference type="Proteomes" id="UP000295517"/>
    </source>
</evidence>
<gene>
    <name evidence="8" type="ORF">E3983_11265</name>
</gene>
<dbReference type="Proteomes" id="UP000295517">
    <property type="component" value="Chromosome"/>
</dbReference>
<dbReference type="GO" id="GO:0009007">
    <property type="term" value="F:site-specific DNA-methyltransferase (adenine-specific) activity"/>
    <property type="evidence" value="ECO:0007669"/>
    <property type="project" value="UniProtKB-UniRule"/>
</dbReference>
<dbReference type="GO" id="GO:0009307">
    <property type="term" value="P:DNA restriction-modification system"/>
    <property type="evidence" value="ECO:0007669"/>
    <property type="project" value="InterPro"/>
</dbReference>
<dbReference type="AlphaFoldDB" id="A0AAX1EI63"/>
<dbReference type="InterPro" id="IPR023095">
    <property type="entry name" value="Ade_MeTrfase_dom_2"/>
</dbReference>
<evidence type="ECO:0000256" key="3">
    <source>
        <dbReference type="ARBA" id="ARBA00022603"/>
    </source>
</evidence>
<keyword evidence="4 7" id="KW-0808">Transferase</keyword>
<keyword evidence="5 7" id="KW-0949">S-adenosyl-L-methionine</keyword>
<sequence>MSKVKPFLKWAGNKFHCLEQILSSFPSANRLIEPFTGSAAVFINTRYSSYLLAEANPDLVQLFRFIQKEGHSFIAYCQTFFSQSNNNEHCYYQYREQFNQSENPKLKAALFLYLNRHGYNGLCRYNAQGKYNVPFGRYDKPYFPRKEMEYFYQKSQAAEFIQNDFRKTFALAQPGDLIYCDPPYVPLSDSAKFSSYTKIKFTEQEHIELAKLALQATTKGITVMISNHDTEFTRRQYEKATIKSFLVNRFISCNVRQRHPVKEVLAIFTP</sequence>
<evidence type="ECO:0000313" key="8">
    <source>
        <dbReference type="EMBL" id="QBR84881.1"/>
    </source>
</evidence>
<dbReference type="NCBIfam" id="TIGR00571">
    <property type="entry name" value="dam"/>
    <property type="match status" value="1"/>
</dbReference>
<dbReference type="PROSITE" id="PS00092">
    <property type="entry name" value="N6_MTASE"/>
    <property type="match status" value="1"/>
</dbReference>
<comment type="similarity">
    <text evidence="1 7">Belongs to the N(4)/N(6)-methyltransferase family.</text>
</comment>
<evidence type="ECO:0000256" key="5">
    <source>
        <dbReference type="ARBA" id="ARBA00022691"/>
    </source>
</evidence>
<accession>A0AAX1EI63</accession>
<dbReference type="Gene3D" id="3.40.50.150">
    <property type="entry name" value="Vaccinia Virus protein VP39"/>
    <property type="match status" value="1"/>
</dbReference>
<dbReference type="PANTHER" id="PTHR30481:SF3">
    <property type="entry name" value="DNA ADENINE METHYLASE"/>
    <property type="match status" value="1"/>
</dbReference>
<comment type="catalytic activity">
    <reaction evidence="6 7">
        <text>a 2'-deoxyadenosine in DNA + S-adenosyl-L-methionine = an N(6)-methyl-2'-deoxyadenosine in DNA + S-adenosyl-L-homocysteine + H(+)</text>
        <dbReference type="Rhea" id="RHEA:15197"/>
        <dbReference type="Rhea" id="RHEA-COMP:12418"/>
        <dbReference type="Rhea" id="RHEA-COMP:12419"/>
        <dbReference type="ChEBI" id="CHEBI:15378"/>
        <dbReference type="ChEBI" id="CHEBI:57856"/>
        <dbReference type="ChEBI" id="CHEBI:59789"/>
        <dbReference type="ChEBI" id="CHEBI:90615"/>
        <dbReference type="ChEBI" id="CHEBI:90616"/>
        <dbReference type="EC" id="2.1.1.72"/>
    </reaction>
</comment>
<evidence type="ECO:0000256" key="7">
    <source>
        <dbReference type="RuleBase" id="RU361257"/>
    </source>
</evidence>